<evidence type="ECO:0000313" key="8">
    <source>
        <dbReference type="Proteomes" id="UP000267798"/>
    </source>
</evidence>
<dbReference type="Pfam" id="PF08240">
    <property type="entry name" value="ADH_N"/>
    <property type="match status" value="1"/>
</dbReference>
<keyword evidence="5" id="KW-0560">Oxidoreductase</keyword>
<organism evidence="7 8">
    <name type="scientific">Paenibacillus pinisoli</name>
    <dbReference type="NCBI Taxonomy" id="1276110"/>
    <lineage>
        <taxon>Bacteria</taxon>
        <taxon>Bacillati</taxon>
        <taxon>Bacillota</taxon>
        <taxon>Bacilli</taxon>
        <taxon>Bacillales</taxon>
        <taxon>Paenibacillaceae</taxon>
        <taxon>Paenibacillus</taxon>
    </lineage>
</organism>
<evidence type="ECO:0000313" key="7">
    <source>
        <dbReference type="EMBL" id="RJX38177.1"/>
    </source>
</evidence>
<comment type="caution">
    <text evidence="7">The sequence shown here is derived from an EMBL/GenBank/DDBJ whole genome shotgun (WGS) entry which is preliminary data.</text>
</comment>
<sequence>MRAIKSRNGAAVVVDLPEPEIKPQYVKVKIHYSSVSIGTELLMIRTNPEAALGYSAAGVVIQVGEGVTHIKPGDRVACYGTPAHREIMLSPKHLAVKIPDGVSMQEAAFSGIGAIAIHALRQADLTFGESVVVQGVGILGQIIAAIAHASNFRVIGLDPIAERREKLLEAGIRYAYGSADEIGTALKTATIGGKGADAVLVCASNRSHSHIDTAIGWLRDRGKIVVVGDTGCDFNRDLLFAKEASVHISRAGGPGRYEADYEQLGFDYPIGYIRWTEGRNIGDFLRMIDERRIDIASLITDEVSFEALPELYERYEREPNKMLGIVVRFHD</sequence>
<dbReference type="SUPFAM" id="SSF50129">
    <property type="entry name" value="GroES-like"/>
    <property type="match status" value="1"/>
</dbReference>
<dbReference type="InterPro" id="IPR013149">
    <property type="entry name" value="ADH-like_C"/>
</dbReference>
<dbReference type="InterPro" id="IPR013154">
    <property type="entry name" value="ADH-like_N"/>
</dbReference>
<dbReference type="Proteomes" id="UP000267798">
    <property type="component" value="Unassembled WGS sequence"/>
</dbReference>
<evidence type="ECO:0000256" key="3">
    <source>
        <dbReference type="ARBA" id="ARBA00022723"/>
    </source>
</evidence>
<gene>
    <name evidence="7" type="ORF">D3P09_19110</name>
</gene>
<dbReference type="AlphaFoldDB" id="A0A3A6PCA2"/>
<dbReference type="GO" id="GO:0046872">
    <property type="term" value="F:metal ion binding"/>
    <property type="evidence" value="ECO:0007669"/>
    <property type="project" value="UniProtKB-KW"/>
</dbReference>
<dbReference type="Pfam" id="PF00107">
    <property type="entry name" value="ADH_zinc_N"/>
    <property type="match status" value="1"/>
</dbReference>
<dbReference type="InterPro" id="IPR020843">
    <property type="entry name" value="ER"/>
</dbReference>
<feature type="domain" description="Enoyl reductase (ER)" evidence="6">
    <location>
        <begin position="6"/>
        <end position="327"/>
    </location>
</feature>
<dbReference type="InterPro" id="IPR036291">
    <property type="entry name" value="NAD(P)-bd_dom_sf"/>
</dbReference>
<comment type="similarity">
    <text evidence="2">Belongs to the zinc-containing alcohol dehydrogenase family.</text>
</comment>
<evidence type="ECO:0000256" key="1">
    <source>
        <dbReference type="ARBA" id="ARBA00001947"/>
    </source>
</evidence>
<dbReference type="RefSeq" id="WP_120112996.1">
    <property type="nucleotide sequence ID" value="NZ_QXQB01000004.1"/>
</dbReference>
<reference evidence="7 8" key="1">
    <citation type="submission" date="2018-09" db="EMBL/GenBank/DDBJ databases">
        <title>Paenibacillus aracenensis nov. sp. isolated from a cave in southern Spain.</title>
        <authorList>
            <person name="Jurado V."/>
            <person name="Gutierrez-Patricio S."/>
            <person name="Gonzalez-Pimentel J.L."/>
            <person name="Miller A.Z."/>
            <person name="Laiz L."/>
            <person name="Saiz-Jimenez C."/>
        </authorList>
    </citation>
    <scope>NUCLEOTIDE SEQUENCE [LARGE SCALE GENOMIC DNA]</scope>
    <source>
        <strain evidence="7 8">JCM 19203</strain>
    </source>
</reference>
<comment type="cofactor">
    <cofactor evidence="1">
        <name>Zn(2+)</name>
        <dbReference type="ChEBI" id="CHEBI:29105"/>
    </cofactor>
</comment>
<dbReference type="CDD" id="cd08255">
    <property type="entry name" value="2-desacetyl-2-hydroxyethyl_bacteriochlorophyllide_like"/>
    <property type="match status" value="1"/>
</dbReference>
<protein>
    <submittedName>
        <fullName evidence="7">Alcohol dehydrogenase</fullName>
    </submittedName>
</protein>
<dbReference type="GO" id="GO:0016491">
    <property type="term" value="F:oxidoreductase activity"/>
    <property type="evidence" value="ECO:0007669"/>
    <property type="project" value="UniProtKB-KW"/>
</dbReference>
<keyword evidence="8" id="KW-1185">Reference proteome</keyword>
<keyword evidence="4" id="KW-0862">Zinc</keyword>
<name>A0A3A6PCA2_9BACL</name>
<dbReference type="Gene3D" id="3.90.180.10">
    <property type="entry name" value="Medium-chain alcohol dehydrogenases, catalytic domain"/>
    <property type="match status" value="2"/>
</dbReference>
<evidence type="ECO:0000256" key="2">
    <source>
        <dbReference type="ARBA" id="ARBA00008072"/>
    </source>
</evidence>
<dbReference type="SMART" id="SM00829">
    <property type="entry name" value="PKS_ER"/>
    <property type="match status" value="1"/>
</dbReference>
<keyword evidence="3" id="KW-0479">Metal-binding</keyword>
<dbReference type="OrthoDB" id="9781031at2"/>
<dbReference type="SUPFAM" id="SSF51735">
    <property type="entry name" value="NAD(P)-binding Rossmann-fold domains"/>
    <property type="match status" value="1"/>
</dbReference>
<proteinExistence type="inferred from homology"/>
<evidence type="ECO:0000256" key="5">
    <source>
        <dbReference type="ARBA" id="ARBA00023002"/>
    </source>
</evidence>
<evidence type="ECO:0000259" key="6">
    <source>
        <dbReference type="SMART" id="SM00829"/>
    </source>
</evidence>
<dbReference type="Gene3D" id="3.40.50.720">
    <property type="entry name" value="NAD(P)-binding Rossmann-like Domain"/>
    <property type="match status" value="1"/>
</dbReference>
<dbReference type="PANTHER" id="PTHR43350:SF19">
    <property type="entry name" value="D-GULOSIDE 3-DEHYDROGENASE"/>
    <property type="match status" value="1"/>
</dbReference>
<evidence type="ECO:0000256" key="4">
    <source>
        <dbReference type="ARBA" id="ARBA00022833"/>
    </source>
</evidence>
<dbReference type="InterPro" id="IPR011032">
    <property type="entry name" value="GroES-like_sf"/>
</dbReference>
<accession>A0A3A6PCA2</accession>
<dbReference type="EMBL" id="QXQB01000004">
    <property type="protein sequence ID" value="RJX38177.1"/>
    <property type="molecule type" value="Genomic_DNA"/>
</dbReference>
<dbReference type="PANTHER" id="PTHR43350">
    <property type="entry name" value="NAD-DEPENDENT ALCOHOL DEHYDROGENASE"/>
    <property type="match status" value="1"/>
</dbReference>